<organism evidence="1 2">
    <name type="scientific">Botryotinia fuckeliana (strain T4)</name>
    <name type="common">Noble rot fungus</name>
    <name type="synonym">Botrytis cinerea</name>
    <dbReference type="NCBI Taxonomy" id="999810"/>
    <lineage>
        <taxon>Eukaryota</taxon>
        <taxon>Fungi</taxon>
        <taxon>Dikarya</taxon>
        <taxon>Ascomycota</taxon>
        <taxon>Pezizomycotina</taxon>
        <taxon>Leotiomycetes</taxon>
        <taxon>Helotiales</taxon>
        <taxon>Sclerotiniaceae</taxon>
        <taxon>Botrytis</taxon>
    </lineage>
</organism>
<dbReference type="InParanoid" id="G2YNA4"/>
<dbReference type="EMBL" id="FQ790346">
    <property type="protein sequence ID" value="CCD53102.1"/>
    <property type="molecule type" value="Genomic_DNA"/>
</dbReference>
<reference evidence="2" key="1">
    <citation type="journal article" date="2011" name="PLoS Genet.">
        <title>Genomic analysis of the necrotrophic fungal pathogens Sclerotinia sclerotiorum and Botrytis cinerea.</title>
        <authorList>
            <person name="Amselem J."/>
            <person name="Cuomo C.A."/>
            <person name="van Kan J.A."/>
            <person name="Viaud M."/>
            <person name="Benito E.P."/>
            <person name="Couloux A."/>
            <person name="Coutinho P.M."/>
            <person name="de Vries R.P."/>
            <person name="Dyer P.S."/>
            <person name="Fillinger S."/>
            <person name="Fournier E."/>
            <person name="Gout L."/>
            <person name="Hahn M."/>
            <person name="Kohn L."/>
            <person name="Lapalu N."/>
            <person name="Plummer K.M."/>
            <person name="Pradier J.M."/>
            <person name="Quevillon E."/>
            <person name="Sharon A."/>
            <person name="Simon A."/>
            <person name="ten Have A."/>
            <person name="Tudzynski B."/>
            <person name="Tudzynski P."/>
            <person name="Wincker P."/>
            <person name="Andrew M."/>
            <person name="Anthouard V."/>
            <person name="Beever R.E."/>
            <person name="Beffa R."/>
            <person name="Benoit I."/>
            <person name="Bouzid O."/>
            <person name="Brault B."/>
            <person name="Chen Z."/>
            <person name="Choquer M."/>
            <person name="Collemare J."/>
            <person name="Cotton P."/>
            <person name="Danchin E.G."/>
            <person name="Da Silva C."/>
            <person name="Gautier A."/>
            <person name="Giraud C."/>
            <person name="Giraud T."/>
            <person name="Gonzalez C."/>
            <person name="Grossetete S."/>
            <person name="Guldener U."/>
            <person name="Henrissat B."/>
            <person name="Howlett B.J."/>
            <person name="Kodira C."/>
            <person name="Kretschmer M."/>
            <person name="Lappartient A."/>
            <person name="Leroch M."/>
            <person name="Levis C."/>
            <person name="Mauceli E."/>
            <person name="Neuveglise C."/>
            <person name="Oeser B."/>
            <person name="Pearson M."/>
            <person name="Poulain J."/>
            <person name="Poussereau N."/>
            <person name="Quesneville H."/>
            <person name="Rascle C."/>
            <person name="Schumacher J."/>
            <person name="Segurens B."/>
            <person name="Sexton A."/>
            <person name="Silva E."/>
            <person name="Sirven C."/>
            <person name="Soanes D.M."/>
            <person name="Talbot N.J."/>
            <person name="Templeton M."/>
            <person name="Yandava C."/>
            <person name="Yarden O."/>
            <person name="Zeng Q."/>
            <person name="Rollins J.A."/>
            <person name="Lebrun M.H."/>
            <person name="Dickman M."/>
        </authorList>
    </citation>
    <scope>NUCLEOTIDE SEQUENCE [LARGE SCALE GENOMIC DNA]</scope>
    <source>
        <strain evidence="2">T4</strain>
    </source>
</reference>
<sequence length="33" mass="4009">MFPLICSIPFHLYLPKLSEDMATLERFVVFWTY</sequence>
<dbReference type="Proteomes" id="UP000008177">
    <property type="component" value="Unplaced contigs"/>
</dbReference>
<evidence type="ECO:0000313" key="2">
    <source>
        <dbReference type="Proteomes" id="UP000008177"/>
    </source>
</evidence>
<protein>
    <submittedName>
        <fullName evidence="1">Uncharacterized protein</fullName>
    </submittedName>
</protein>
<dbReference type="HOGENOM" id="CLU_3384683_0_0_1"/>
<proteinExistence type="predicted"/>
<gene>
    <name evidence="1" type="ORF">BofuT4_uP121210.1</name>
</gene>
<dbReference type="AlphaFoldDB" id="G2YNA4"/>
<name>G2YNA4_BOTF4</name>
<accession>G2YNA4</accession>
<evidence type="ECO:0000313" key="1">
    <source>
        <dbReference type="EMBL" id="CCD53102.1"/>
    </source>
</evidence>